<keyword evidence="2 4" id="KW-0238">DNA-binding</keyword>
<evidence type="ECO:0000259" key="5">
    <source>
        <dbReference type="PROSITE" id="PS50977"/>
    </source>
</evidence>
<name>A0A1M5CSA9_STRHI</name>
<accession>A0A1M5CSA9</accession>
<dbReference type="STRING" id="2017.SAMN05444320_104147"/>
<dbReference type="GO" id="GO:0003700">
    <property type="term" value="F:DNA-binding transcription factor activity"/>
    <property type="evidence" value="ECO:0007669"/>
    <property type="project" value="TreeGrafter"/>
</dbReference>
<dbReference type="EMBL" id="FQVN01000004">
    <property type="protein sequence ID" value="SHF57623.1"/>
    <property type="molecule type" value="Genomic_DNA"/>
</dbReference>
<dbReference type="PANTHER" id="PTHR30055">
    <property type="entry name" value="HTH-TYPE TRANSCRIPTIONAL REGULATOR RUTR"/>
    <property type="match status" value="1"/>
</dbReference>
<keyword evidence="7" id="KW-1185">Reference proteome</keyword>
<dbReference type="SUPFAM" id="SSF46689">
    <property type="entry name" value="Homeodomain-like"/>
    <property type="match status" value="1"/>
</dbReference>
<proteinExistence type="predicted"/>
<dbReference type="Gene3D" id="1.10.10.60">
    <property type="entry name" value="Homeodomain-like"/>
    <property type="match status" value="1"/>
</dbReference>
<dbReference type="InterPro" id="IPR036271">
    <property type="entry name" value="Tet_transcr_reg_TetR-rel_C_sf"/>
</dbReference>
<dbReference type="AlphaFoldDB" id="A0A1M5CSA9"/>
<keyword evidence="3" id="KW-0804">Transcription</keyword>
<dbReference type="InterPro" id="IPR001647">
    <property type="entry name" value="HTH_TetR"/>
</dbReference>
<dbReference type="PANTHER" id="PTHR30055:SF148">
    <property type="entry name" value="TETR-FAMILY TRANSCRIPTIONAL REGULATOR"/>
    <property type="match status" value="1"/>
</dbReference>
<evidence type="ECO:0000256" key="2">
    <source>
        <dbReference type="ARBA" id="ARBA00023125"/>
    </source>
</evidence>
<dbReference type="OrthoDB" id="9796019at2"/>
<evidence type="ECO:0000313" key="7">
    <source>
        <dbReference type="Proteomes" id="UP000184501"/>
    </source>
</evidence>
<dbReference type="PROSITE" id="PS50977">
    <property type="entry name" value="HTH_TETR_2"/>
    <property type="match status" value="1"/>
</dbReference>
<dbReference type="SUPFAM" id="SSF48498">
    <property type="entry name" value="Tetracyclin repressor-like, C-terminal domain"/>
    <property type="match status" value="1"/>
</dbReference>
<sequence length="193" mass="21274">MAVRRVTRPADRTEAIMRAALELAGEVGYARLSIEAVAARAGVGKHTVYRRWPSKGVLFLDSILTVNEPRLDYRDTGDIVADLREQMVAVVDLVGRPPWGPLYRAVLGEAQHSPEVAAALNERFVRAQAEKTTARLRAARDQGQLSPGFDLDLASELLVGPLYFRLLISEEPLTHNYIDRVLEALFAGMGPKA</sequence>
<evidence type="ECO:0000256" key="4">
    <source>
        <dbReference type="PROSITE-ProRule" id="PRU00335"/>
    </source>
</evidence>
<organism evidence="6 7">
    <name type="scientific">Streptoalloteichus hindustanus</name>
    <dbReference type="NCBI Taxonomy" id="2017"/>
    <lineage>
        <taxon>Bacteria</taxon>
        <taxon>Bacillati</taxon>
        <taxon>Actinomycetota</taxon>
        <taxon>Actinomycetes</taxon>
        <taxon>Pseudonocardiales</taxon>
        <taxon>Pseudonocardiaceae</taxon>
        <taxon>Streptoalloteichus</taxon>
    </lineage>
</organism>
<dbReference type="InterPro" id="IPR009057">
    <property type="entry name" value="Homeodomain-like_sf"/>
</dbReference>
<keyword evidence="1" id="KW-0805">Transcription regulation</keyword>
<dbReference type="PRINTS" id="PR00455">
    <property type="entry name" value="HTHTETR"/>
</dbReference>
<dbReference type="RefSeq" id="WP_073483033.1">
    <property type="nucleotide sequence ID" value="NZ_FQVN01000004.1"/>
</dbReference>
<dbReference type="Pfam" id="PF16859">
    <property type="entry name" value="TetR_C_11"/>
    <property type="match status" value="1"/>
</dbReference>
<dbReference type="Gene3D" id="1.10.357.10">
    <property type="entry name" value="Tetracycline Repressor, domain 2"/>
    <property type="match status" value="1"/>
</dbReference>
<dbReference type="InterPro" id="IPR050109">
    <property type="entry name" value="HTH-type_TetR-like_transc_reg"/>
</dbReference>
<gene>
    <name evidence="6" type="ORF">SAMN05444320_104147</name>
</gene>
<evidence type="ECO:0000256" key="1">
    <source>
        <dbReference type="ARBA" id="ARBA00023015"/>
    </source>
</evidence>
<protein>
    <submittedName>
        <fullName evidence="6">Transcriptional regulator, TetR family</fullName>
    </submittedName>
</protein>
<dbReference type="InterPro" id="IPR011075">
    <property type="entry name" value="TetR_C"/>
</dbReference>
<evidence type="ECO:0000313" key="6">
    <source>
        <dbReference type="EMBL" id="SHF57623.1"/>
    </source>
</evidence>
<feature type="DNA-binding region" description="H-T-H motif" evidence="4">
    <location>
        <begin position="33"/>
        <end position="52"/>
    </location>
</feature>
<reference evidence="6 7" key="1">
    <citation type="submission" date="2016-11" db="EMBL/GenBank/DDBJ databases">
        <authorList>
            <person name="Jaros S."/>
            <person name="Januszkiewicz K."/>
            <person name="Wedrychowicz H."/>
        </authorList>
    </citation>
    <scope>NUCLEOTIDE SEQUENCE [LARGE SCALE GENOMIC DNA]</scope>
    <source>
        <strain evidence="6 7">DSM 44523</strain>
    </source>
</reference>
<dbReference type="Proteomes" id="UP000184501">
    <property type="component" value="Unassembled WGS sequence"/>
</dbReference>
<dbReference type="Pfam" id="PF00440">
    <property type="entry name" value="TetR_N"/>
    <property type="match status" value="1"/>
</dbReference>
<feature type="domain" description="HTH tetR-type" evidence="5">
    <location>
        <begin position="10"/>
        <end position="70"/>
    </location>
</feature>
<evidence type="ECO:0000256" key="3">
    <source>
        <dbReference type="ARBA" id="ARBA00023163"/>
    </source>
</evidence>
<dbReference type="GO" id="GO:0000976">
    <property type="term" value="F:transcription cis-regulatory region binding"/>
    <property type="evidence" value="ECO:0007669"/>
    <property type="project" value="TreeGrafter"/>
</dbReference>